<keyword evidence="5 9" id="KW-0812">Transmembrane</keyword>
<feature type="transmembrane region" description="Helical" evidence="9">
    <location>
        <begin position="164"/>
        <end position="182"/>
    </location>
</feature>
<feature type="transmembrane region" description="Helical" evidence="9">
    <location>
        <begin position="337"/>
        <end position="353"/>
    </location>
</feature>
<sequence length="360" mass="37604">MNHKTDRLEAERLDGARDIAAESGEAAQVRAEAGDESPATKAQSAPSWVGEFLSRYALILGWFVMAGIYLVLMPTKFGSVGTVTSIFGSQQTLVFLAMAALVTLAVGEFDLSIAFVMGITATLIPVVTNQTGRIWVGVLVGLAAAAFCGAVNAFFAVYLGVSSIVVTLGTGTLIGGLSHMFSHGTIVTVFEPAFSNLALTPVFGMPISFYYGIAFVAFLAYVYAYTPLGRHMLFVGSSKEVARLAGIRVEWIRAGSYVAGGLLAGVAGMLLVATQGGFDPASSMTLLLPALAAVFLGTAVIQPGQFNPVGTLVAIYFLATGIFGLQLLGFSGWIQNVFYGAGLVIAVTLANLARNKARTA</sequence>
<feature type="region of interest" description="Disordered" evidence="8">
    <location>
        <begin position="23"/>
        <end position="42"/>
    </location>
</feature>
<dbReference type="Pfam" id="PF02653">
    <property type="entry name" value="BPD_transp_2"/>
    <property type="match status" value="1"/>
</dbReference>
<evidence type="ECO:0000256" key="1">
    <source>
        <dbReference type="ARBA" id="ARBA00004651"/>
    </source>
</evidence>
<evidence type="ECO:0000256" key="9">
    <source>
        <dbReference type="SAM" id="Phobius"/>
    </source>
</evidence>
<evidence type="ECO:0000313" key="11">
    <source>
        <dbReference type="Proteomes" id="UP001216440"/>
    </source>
</evidence>
<name>A0ABY8JYB1_9ACTN</name>
<proteinExistence type="predicted"/>
<feature type="transmembrane region" description="Helical" evidence="9">
    <location>
        <begin position="257"/>
        <end position="278"/>
    </location>
</feature>
<evidence type="ECO:0000256" key="8">
    <source>
        <dbReference type="SAM" id="MobiDB-lite"/>
    </source>
</evidence>
<evidence type="ECO:0000256" key="7">
    <source>
        <dbReference type="ARBA" id="ARBA00023136"/>
    </source>
</evidence>
<dbReference type="RefSeq" id="WP_279332671.1">
    <property type="nucleotide sequence ID" value="NZ_CP121682.1"/>
</dbReference>
<dbReference type="Proteomes" id="UP001216440">
    <property type="component" value="Chromosome"/>
</dbReference>
<protein>
    <submittedName>
        <fullName evidence="10">ABC transporter permease</fullName>
    </submittedName>
</protein>
<reference evidence="10 11" key="1">
    <citation type="submission" date="2023-03" db="EMBL/GenBank/DDBJ databases">
        <authorList>
            <person name="Mo P."/>
        </authorList>
    </citation>
    <scope>NUCLEOTIDE SEQUENCE [LARGE SCALE GENOMIC DNA]</scope>
    <source>
        <strain evidence="10 11">HUAS 5</strain>
    </source>
</reference>
<feature type="transmembrane region" description="Helical" evidence="9">
    <location>
        <begin position="93"/>
        <end position="122"/>
    </location>
</feature>
<keyword evidence="11" id="KW-1185">Reference proteome</keyword>
<dbReference type="InterPro" id="IPR001851">
    <property type="entry name" value="ABC_transp_permease"/>
</dbReference>
<dbReference type="PANTHER" id="PTHR32196">
    <property type="entry name" value="ABC TRANSPORTER PERMEASE PROTEIN YPHD-RELATED-RELATED"/>
    <property type="match status" value="1"/>
</dbReference>
<feature type="transmembrane region" description="Helical" evidence="9">
    <location>
        <begin position="202"/>
        <end position="224"/>
    </location>
</feature>
<comment type="subcellular location">
    <subcellularLocation>
        <location evidence="1">Cell membrane</location>
        <topology evidence="1">Multi-pass membrane protein</topology>
    </subcellularLocation>
</comment>
<feature type="transmembrane region" description="Helical" evidence="9">
    <location>
        <begin position="284"/>
        <end position="301"/>
    </location>
</feature>
<keyword evidence="6 9" id="KW-1133">Transmembrane helix</keyword>
<feature type="transmembrane region" description="Helical" evidence="9">
    <location>
        <begin position="134"/>
        <end position="157"/>
    </location>
</feature>
<keyword evidence="2" id="KW-0813">Transport</keyword>
<evidence type="ECO:0000256" key="4">
    <source>
        <dbReference type="ARBA" id="ARBA00022519"/>
    </source>
</evidence>
<evidence type="ECO:0000256" key="3">
    <source>
        <dbReference type="ARBA" id="ARBA00022475"/>
    </source>
</evidence>
<evidence type="ECO:0000256" key="2">
    <source>
        <dbReference type="ARBA" id="ARBA00022448"/>
    </source>
</evidence>
<dbReference type="EMBL" id="CP121682">
    <property type="protein sequence ID" value="WGD39656.1"/>
    <property type="molecule type" value="Genomic_DNA"/>
</dbReference>
<dbReference type="PANTHER" id="PTHR32196:SF21">
    <property type="entry name" value="ABC TRANSPORTER PERMEASE PROTEIN YPHD-RELATED"/>
    <property type="match status" value="1"/>
</dbReference>
<evidence type="ECO:0000313" key="10">
    <source>
        <dbReference type="EMBL" id="WGD39656.1"/>
    </source>
</evidence>
<dbReference type="CDD" id="cd06579">
    <property type="entry name" value="TM_PBP1_transp_AraH_like"/>
    <property type="match status" value="1"/>
</dbReference>
<organism evidence="10 11">
    <name type="scientific">Streptomyces cathayae</name>
    <dbReference type="NCBI Taxonomy" id="3031124"/>
    <lineage>
        <taxon>Bacteria</taxon>
        <taxon>Bacillati</taxon>
        <taxon>Actinomycetota</taxon>
        <taxon>Actinomycetes</taxon>
        <taxon>Kitasatosporales</taxon>
        <taxon>Streptomycetaceae</taxon>
        <taxon>Streptomyces</taxon>
    </lineage>
</organism>
<accession>A0ABY8JYB1</accession>
<feature type="transmembrane region" description="Helical" evidence="9">
    <location>
        <begin position="53"/>
        <end position="72"/>
    </location>
</feature>
<keyword evidence="3" id="KW-1003">Cell membrane</keyword>
<keyword evidence="4" id="KW-0997">Cell inner membrane</keyword>
<keyword evidence="7 9" id="KW-0472">Membrane</keyword>
<evidence type="ECO:0000256" key="6">
    <source>
        <dbReference type="ARBA" id="ARBA00022989"/>
    </source>
</evidence>
<evidence type="ECO:0000256" key="5">
    <source>
        <dbReference type="ARBA" id="ARBA00022692"/>
    </source>
</evidence>
<gene>
    <name evidence="10" type="ORF">PYS65_05635</name>
</gene>
<feature type="transmembrane region" description="Helical" evidence="9">
    <location>
        <begin position="313"/>
        <end position="331"/>
    </location>
</feature>